<evidence type="ECO:0000256" key="1">
    <source>
        <dbReference type="RuleBase" id="RU000363"/>
    </source>
</evidence>
<dbReference type="PANTHER" id="PTHR43976:SF9">
    <property type="entry name" value="OXIDOREDUCTASE"/>
    <property type="match status" value="1"/>
</dbReference>
<dbReference type="Pfam" id="PF00106">
    <property type="entry name" value="adh_short"/>
    <property type="match status" value="1"/>
</dbReference>
<comment type="similarity">
    <text evidence="1">Belongs to the short-chain dehydrogenases/reductases (SDR) family.</text>
</comment>
<dbReference type="RefSeq" id="WP_150877693.1">
    <property type="nucleotide sequence ID" value="NZ_VTWS01000004.1"/>
</dbReference>
<dbReference type="PRINTS" id="PR00080">
    <property type="entry name" value="SDRFAMILY"/>
</dbReference>
<dbReference type="InterPro" id="IPR051911">
    <property type="entry name" value="SDR_oxidoreductase"/>
</dbReference>
<gene>
    <name evidence="2" type="ORF">F0P93_16140</name>
</gene>
<accession>A0A5N1JBR8</accession>
<protein>
    <submittedName>
        <fullName evidence="2">SDR family oxidoreductase</fullName>
    </submittedName>
</protein>
<dbReference type="Proteomes" id="UP000326344">
    <property type="component" value="Unassembled WGS sequence"/>
</dbReference>
<name>A0A5N1JBR8_9BACT</name>
<reference evidence="2 3" key="1">
    <citation type="submission" date="2019-09" db="EMBL/GenBank/DDBJ databases">
        <title>Genome Sequence of Larkinella sp MA1.</title>
        <authorList>
            <person name="Srinivasan S."/>
        </authorList>
    </citation>
    <scope>NUCLEOTIDE SEQUENCE [LARGE SCALE GENOMIC DNA]</scope>
    <source>
        <strain evidence="2 3">MA1</strain>
    </source>
</reference>
<dbReference type="PANTHER" id="PTHR43976">
    <property type="entry name" value="SHORT CHAIN DEHYDROGENASE"/>
    <property type="match status" value="1"/>
</dbReference>
<dbReference type="EMBL" id="VTWS01000004">
    <property type="protein sequence ID" value="KAA9352719.1"/>
    <property type="molecule type" value="Genomic_DNA"/>
</dbReference>
<comment type="caution">
    <text evidence="2">The sequence shown here is derived from an EMBL/GenBank/DDBJ whole genome shotgun (WGS) entry which is preliminary data.</text>
</comment>
<organism evidence="2 3">
    <name type="scientific">Larkinella humicola</name>
    <dbReference type="NCBI Taxonomy" id="2607654"/>
    <lineage>
        <taxon>Bacteria</taxon>
        <taxon>Pseudomonadati</taxon>
        <taxon>Bacteroidota</taxon>
        <taxon>Cytophagia</taxon>
        <taxon>Cytophagales</taxon>
        <taxon>Spirosomataceae</taxon>
        <taxon>Larkinella</taxon>
    </lineage>
</organism>
<proteinExistence type="inferred from homology"/>
<evidence type="ECO:0000313" key="2">
    <source>
        <dbReference type="EMBL" id="KAA9352719.1"/>
    </source>
</evidence>
<dbReference type="InterPro" id="IPR036291">
    <property type="entry name" value="NAD(P)-bd_dom_sf"/>
</dbReference>
<dbReference type="PRINTS" id="PR00081">
    <property type="entry name" value="GDHRDH"/>
</dbReference>
<dbReference type="AlphaFoldDB" id="A0A5N1JBR8"/>
<dbReference type="CDD" id="cd05374">
    <property type="entry name" value="17beta-HSD-like_SDR_c"/>
    <property type="match status" value="1"/>
</dbReference>
<sequence length="282" mass="30441">MANVIFITGTSTGFGKLMVHTFSAAGHTVIATMRDIQGKNVLVAQELATLPGTEVLELDVTSDTDVETVVQQVLAIHGRIDVLINNAGIYGIGIQEAFSVPQVHRIMDVNYYGVLRLYQAILPAMRKAQNGLIINISSGYGLVSFPFVVPYCASKFALEALTEGSYAELLSQGIENVLIEPGAYPTDLFTKSSYFDRPDIADAYGEAVSQFMTVAGKALEDAMARTQANPQVIADAALALVNMEKGKRPLRTPLDLAADGVDQEYVQAKDAIKGKWLAKYGF</sequence>
<evidence type="ECO:0000313" key="3">
    <source>
        <dbReference type="Proteomes" id="UP000326344"/>
    </source>
</evidence>
<dbReference type="SUPFAM" id="SSF51735">
    <property type="entry name" value="NAD(P)-binding Rossmann-fold domains"/>
    <property type="match status" value="1"/>
</dbReference>
<dbReference type="Gene3D" id="3.40.50.720">
    <property type="entry name" value="NAD(P)-binding Rossmann-like Domain"/>
    <property type="match status" value="1"/>
</dbReference>
<keyword evidence="3" id="KW-1185">Reference proteome</keyword>
<dbReference type="InterPro" id="IPR002347">
    <property type="entry name" value="SDR_fam"/>
</dbReference>